<keyword evidence="3" id="KW-1185">Reference proteome</keyword>
<protein>
    <recommendedName>
        <fullName evidence="4">Lipoprotein</fullName>
    </recommendedName>
</protein>
<evidence type="ECO:0008006" key="4">
    <source>
        <dbReference type="Google" id="ProtNLM"/>
    </source>
</evidence>
<evidence type="ECO:0000313" key="2">
    <source>
        <dbReference type="EMBL" id="MEN7536882.1"/>
    </source>
</evidence>
<keyword evidence="1" id="KW-0732">Signal</keyword>
<evidence type="ECO:0000256" key="1">
    <source>
        <dbReference type="SAM" id="SignalP"/>
    </source>
</evidence>
<reference evidence="2 3" key="1">
    <citation type="submission" date="2024-05" db="EMBL/GenBank/DDBJ databases">
        <authorList>
            <person name="Park S."/>
        </authorList>
    </citation>
    <scope>NUCLEOTIDE SEQUENCE [LARGE SCALE GENOMIC DNA]</scope>
    <source>
        <strain evidence="2 3">DGU5</strain>
    </source>
</reference>
<comment type="caution">
    <text evidence="2">The sequence shown here is derived from an EMBL/GenBank/DDBJ whole genome shotgun (WGS) entry which is preliminary data.</text>
</comment>
<feature type="chain" id="PRO_5046042353" description="Lipoprotein" evidence="1">
    <location>
        <begin position="25"/>
        <end position="218"/>
    </location>
</feature>
<dbReference type="EMBL" id="JBDLBR010000002">
    <property type="protein sequence ID" value="MEN7536882.1"/>
    <property type="molecule type" value="Genomic_DNA"/>
</dbReference>
<evidence type="ECO:0000313" key="3">
    <source>
        <dbReference type="Proteomes" id="UP001484535"/>
    </source>
</evidence>
<sequence length="218" mass="22448">MARPAGSTFRLVLASSLAVFLVGACSGEADQPVAIASQASSHAAAATAEEGPDDGRVALAADAKAENATTLCSAEEAQIFSCTVRGGKIASVCLANGADGEFAQYRFGRPSAEPELVFPTEASEKIEWASVPYSGGGEAQLSFAVGDVRYVVYSKVVRTNFTAGETNDPAISDGIVVLRSGKVESAFACDGTALKPVDVNVADAHLAKADDLFTYDTE</sequence>
<dbReference type="RefSeq" id="WP_346784330.1">
    <property type="nucleotide sequence ID" value="NZ_JBDLBR010000002.1"/>
</dbReference>
<feature type="signal peptide" evidence="1">
    <location>
        <begin position="1"/>
        <end position="24"/>
    </location>
</feature>
<accession>A0ABV0CW40</accession>
<organism evidence="2 3">
    <name type="scientific">Aurantiacibacter flavus</name>
    <dbReference type="NCBI Taxonomy" id="3145232"/>
    <lineage>
        <taxon>Bacteria</taxon>
        <taxon>Pseudomonadati</taxon>
        <taxon>Pseudomonadota</taxon>
        <taxon>Alphaproteobacteria</taxon>
        <taxon>Sphingomonadales</taxon>
        <taxon>Erythrobacteraceae</taxon>
        <taxon>Aurantiacibacter</taxon>
    </lineage>
</organism>
<dbReference type="PROSITE" id="PS51257">
    <property type="entry name" value="PROKAR_LIPOPROTEIN"/>
    <property type="match status" value="1"/>
</dbReference>
<gene>
    <name evidence="2" type="ORF">ABDJ38_06825</name>
</gene>
<name>A0ABV0CW40_9SPHN</name>
<proteinExistence type="predicted"/>
<dbReference type="Proteomes" id="UP001484535">
    <property type="component" value="Unassembled WGS sequence"/>
</dbReference>